<dbReference type="EMBL" id="JAACJK010000007">
    <property type="protein sequence ID" value="KAF5339573.1"/>
    <property type="molecule type" value="Genomic_DNA"/>
</dbReference>
<proteinExistence type="predicted"/>
<name>A0A8H5CDM6_9AGAR</name>
<accession>A0A8H5CDM6</accession>
<comment type="caution">
    <text evidence="2">The sequence shown here is derived from an EMBL/GenBank/DDBJ whole genome shotgun (WGS) entry which is preliminary data.</text>
</comment>
<dbReference type="AlphaFoldDB" id="A0A8H5CDM6"/>
<dbReference type="InterPro" id="IPR032675">
    <property type="entry name" value="LRR_dom_sf"/>
</dbReference>
<sequence length="344" mass="38424">MPPRASKKPRRSAPTITADPAPKVRLGEGTSIDLPTELYFEILSYFPVVPFETTVHHSYDSGFHLNVKTLERQDALRTMSQVSRSWRAFFLPMLWENVEMAGCRSGPGTGGWFKQCADALIQKGNGLSKTPELAKYVKRIRLVMSQSSIHKTLPALKALMTSCSGLKTIHIHFAHSDTAKQFSAEFKPGQDSFPSVETLILPIQAHALLRACPNAKRLTCNRGRGSQLITAMRAGCKHLEMVEGFYFYQEDNMFKKLVKAAPNLREIKLSCLPSEDVLKKLQTSFKELKAIEFPGVYLADNNEAMERTMTLLKKNLRNCKVTFKANAYAVEKGTATTKVVHIGA</sequence>
<dbReference type="Proteomes" id="UP000541558">
    <property type="component" value="Unassembled WGS sequence"/>
</dbReference>
<evidence type="ECO:0000313" key="2">
    <source>
        <dbReference type="EMBL" id="KAF5339573.1"/>
    </source>
</evidence>
<dbReference type="OrthoDB" id="3251070at2759"/>
<evidence type="ECO:0000256" key="1">
    <source>
        <dbReference type="SAM" id="MobiDB-lite"/>
    </source>
</evidence>
<dbReference type="Gene3D" id="3.80.10.10">
    <property type="entry name" value="Ribonuclease Inhibitor"/>
    <property type="match status" value="1"/>
</dbReference>
<evidence type="ECO:0008006" key="4">
    <source>
        <dbReference type="Google" id="ProtNLM"/>
    </source>
</evidence>
<reference evidence="2 3" key="1">
    <citation type="journal article" date="2020" name="ISME J.">
        <title>Uncovering the hidden diversity of litter-decomposition mechanisms in mushroom-forming fungi.</title>
        <authorList>
            <person name="Floudas D."/>
            <person name="Bentzer J."/>
            <person name="Ahren D."/>
            <person name="Johansson T."/>
            <person name="Persson P."/>
            <person name="Tunlid A."/>
        </authorList>
    </citation>
    <scope>NUCLEOTIDE SEQUENCE [LARGE SCALE GENOMIC DNA]</scope>
    <source>
        <strain evidence="2 3">CBS 175.51</strain>
    </source>
</reference>
<keyword evidence="3" id="KW-1185">Reference proteome</keyword>
<feature type="region of interest" description="Disordered" evidence="1">
    <location>
        <begin position="1"/>
        <end position="28"/>
    </location>
</feature>
<evidence type="ECO:0000313" key="3">
    <source>
        <dbReference type="Proteomes" id="UP000541558"/>
    </source>
</evidence>
<organism evidence="2 3">
    <name type="scientific">Ephemerocybe angulata</name>
    <dbReference type="NCBI Taxonomy" id="980116"/>
    <lineage>
        <taxon>Eukaryota</taxon>
        <taxon>Fungi</taxon>
        <taxon>Dikarya</taxon>
        <taxon>Basidiomycota</taxon>
        <taxon>Agaricomycotina</taxon>
        <taxon>Agaricomycetes</taxon>
        <taxon>Agaricomycetidae</taxon>
        <taxon>Agaricales</taxon>
        <taxon>Agaricineae</taxon>
        <taxon>Psathyrellaceae</taxon>
        <taxon>Ephemerocybe</taxon>
    </lineage>
</organism>
<gene>
    <name evidence="2" type="ORF">D9611_011506</name>
</gene>
<protein>
    <recommendedName>
        <fullName evidence="4">F-box domain-containing protein</fullName>
    </recommendedName>
</protein>
<feature type="compositionally biased region" description="Basic residues" evidence="1">
    <location>
        <begin position="1"/>
        <end position="11"/>
    </location>
</feature>